<dbReference type="AlphaFoldDB" id="A0A164Y7Q8"/>
<evidence type="ECO:0000313" key="2">
    <source>
        <dbReference type="Proteomes" id="UP000076858"/>
    </source>
</evidence>
<gene>
    <name evidence="1" type="ORF">APZ42_019510</name>
</gene>
<reference evidence="1 2" key="1">
    <citation type="submission" date="2016-03" db="EMBL/GenBank/DDBJ databases">
        <title>EvidentialGene: Evidence-directed Construction of Genes on Genomes.</title>
        <authorList>
            <person name="Gilbert D.G."/>
            <person name="Choi J.-H."/>
            <person name="Mockaitis K."/>
            <person name="Colbourne J."/>
            <person name="Pfrender M."/>
        </authorList>
    </citation>
    <scope>NUCLEOTIDE SEQUENCE [LARGE SCALE GENOMIC DNA]</scope>
    <source>
        <strain evidence="1 2">Xinb3</strain>
        <tissue evidence="1">Complete organism</tissue>
    </source>
</reference>
<keyword evidence="2" id="KW-1185">Reference proteome</keyword>
<evidence type="ECO:0000313" key="1">
    <source>
        <dbReference type="EMBL" id="KZS14965.1"/>
    </source>
</evidence>
<proteinExistence type="predicted"/>
<organism evidence="1 2">
    <name type="scientific">Daphnia magna</name>
    <dbReference type="NCBI Taxonomy" id="35525"/>
    <lineage>
        <taxon>Eukaryota</taxon>
        <taxon>Metazoa</taxon>
        <taxon>Ecdysozoa</taxon>
        <taxon>Arthropoda</taxon>
        <taxon>Crustacea</taxon>
        <taxon>Branchiopoda</taxon>
        <taxon>Diplostraca</taxon>
        <taxon>Cladocera</taxon>
        <taxon>Anomopoda</taxon>
        <taxon>Daphniidae</taxon>
        <taxon>Daphnia</taxon>
    </lineage>
</organism>
<sequence>MDFIRIRSDGIVNFCLQNFLFFFICLVLLLGDVCVAKAERLAAFVFARSAKMHFCNDPSIRRNLRLWPADN</sequence>
<comment type="caution">
    <text evidence="1">The sequence shown here is derived from an EMBL/GenBank/DDBJ whole genome shotgun (WGS) entry which is preliminary data.</text>
</comment>
<accession>A0A164Y7Q8</accession>
<dbReference type="Proteomes" id="UP000076858">
    <property type="component" value="Unassembled WGS sequence"/>
</dbReference>
<name>A0A164Y7Q8_9CRUS</name>
<protein>
    <submittedName>
        <fullName evidence="1">Uncharacterized protein</fullName>
    </submittedName>
</protein>
<dbReference type="EMBL" id="LRGB01000930">
    <property type="protein sequence ID" value="KZS14965.1"/>
    <property type="molecule type" value="Genomic_DNA"/>
</dbReference>